<dbReference type="InterPro" id="IPR029307">
    <property type="entry name" value="INT_SG_DDX_CT_C"/>
</dbReference>
<proteinExistence type="predicted"/>
<dbReference type="GO" id="GO:0034472">
    <property type="term" value="P:snRNA 3'-end processing"/>
    <property type="evidence" value="ECO:0007669"/>
    <property type="project" value="TreeGrafter"/>
</dbReference>
<organism evidence="3 4">
    <name type="scientific">Artemia franciscana</name>
    <name type="common">Brine shrimp</name>
    <name type="synonym">Artemia sanfranciscana</name>
    <dbReference type="NCBI Taxonomy" id="6661"/>
    <lineage>
        <taxon>Eukaryota</taxon>
        <taxon>Metazoa</taxon>
        <taxon>Ecdysozoa</taxon>
        <taxon>Arthropoda</taxon>
        <taxon>Crustacea</taxon>
        <taxon>Branchiopoda</taxon>
        <taxon>Anostraca</taxon>
        <taxon>Artemiidae</taxon>
        <taxon>Artemia</taxon>
    </lineage>
</organism>
<gene>
    <name evidence="3" type="ORF">QYM36_007848</name>
</gene>
<dbReference type="PANTHER" id="PTHR12957:SF2">
    <property type="entry name" value="INTEGRATOR COMPLEX SUBUNIT 6"/>
    <property type="match status" value="1"/>
</dbReference>
<name>A0AA88LD87_ARTSF</name>
<feature type="region of interest" description="Disordered" evidence="1">
    <location>
        <begin position="673"/>
        <end position="711"/>
    </location>
</feature>
<protein>
    <recommendedName>
        <fullName evidence="2">VWFA domain-containing protein</fullName>
    </recommendedName>
</protein>
<dbReference type="EMBL" id="JAVRJZ010000001">
    <property type="protein sequence ID" value="KAK2727153.1"/>
    <property type="molecule type" value="Genomic_DNA"/>
</dbReference>
<dbReference type="Proteomes" id="UP001187531">
    <property type="component" value="Unassembled WGS sequence"/>
</dbReference>
<dbReference type="InterPro" id="IPR002035">
    <property type="entry name" value="VWF_A"/>
</dbReference>
<dbReference type="AlphaFoldDB" id="A0AA88LD87"/>
<dbReference type="FunFam" id="3.40.50.410:FF:000010">
    <property type="entry name" value="Integrator complex subunit 6 like"/>
    <property type="match status" value="1"/>
</dbReference>
<dbReference type="CDD" id="cd00198">
    <property type="entry name" value="vWFA"/>
    <property type="match status" value="1"/>
</dbReference>
<keyword evidence="4" id="KW-1185">Reference proteome</keyword>
<dbReference type="InterPro" id="IPR051113">
    <property type="entry name" value="Integrator_subunit6"/>
</dbReference>
<dbReference type="Gene3D" id="3.40.50.410">
    <property type="entry name" value="von Willebrand factor, type A domain"/>
    <property type="match status" value="1"/>
</dbReference>
<dbReference type="InterPro" id="IPR057413">
    <property type="entry name" value="Beta-barrel_INTS6"/>
</dbReference>
<dbReference type="PROSITE" id="PS50234">
    <property type="entry name" value="VWFA"/>
    <property type="match status" value="1"/>
</dbReference>
<dbReference type="InterPro" id="IPR036465">
    <property type="entry name" value="vWFA_dom_sf"/>
</dbReference>
<feature type="domain" description="VWFA" evidence="2">
    <location>
        <begin position="3"/>
        <end position="229"/>
    </location>
</feature>
<dbReference type="PANTHER" id="PTHR12957">
    <property type="entry name" value="DEAD/H BOX POLYPEPTIDE 26/DICE1-RELATED"/>
    <property type="match status" value="1"/>
</dbReference>
<dbReference type="Pfam" id="PF15300">
    <property type="entry name" value="INT_SG_DDX_CT_C"/>
    <property type="match status" value="1"/>
</dbReference>
<comment type="caution">
    <text evidence="3">The sequence shown here is derived from an EMBL/GenBank/DDBJ whole genome shotgun (WGS) entry which is preliminary data.</text>
</comment>
<evidence type="ECO:0000313" key="4">
    <source>
        <dbReference type="Proteomes" id="UP001187531"/>
    </source>
</evidence>
<evidence type="ECO:0000259" key="2">
    <source>
        <dbReference type="PROSITE" id="PS50234"/>
    </source>
</evidence>
<dbReference type="GO" id="GO:0032039">
    <property type="term" value="C:integrator complex"/>
    <property type="evidence" value="ECO:0007669"/>
    <property type="project" value="TreeGrafter"/>
</dbReference>
<accession>A0AA88LD87</accession>
<evidence type="ECO:0000313" key="3">
    <source>
        <dbReference type="EMBL" id="KAK2727153.1"/>
    </source>
</evidence>
<evidence type="ECO:0000256" key="1">
    <source>
        <dbReference type="SAM" id="MobiDB-lite"/>
    </source>
</evidence>
<dbReference type="Pfam" id="PF13519">
    <property type="entry name" value="VWA_2"/>
    <property type="match status" value="1"/>
</dbReference>
<dbReference type="SUPFAM" id="SSF53300">
    <property type="entry name" value="vWA-like"/>
    <property type="match status" value="1"/>
</dbReference>
<sequence length="924" mass="104295">MTIILFLVDTSASMNQRCYYGGRPTFLDVAKSAVELFVKSRQKSQESRGDRYMLLTFEEPPYNIKAGWKENLATFMTELKNLQAAGLTTLGVALKSAFDLLNINRMQTGIDMYGQGRYPYYLEPAVIVCITDGGKLSSNAGVQEDLNVPMTATVPGSELTREPFRWDQRLFSLVLRLAGTPPSRDDGNGLVPSDNSPIDSMCEVTGGRSYAVTSQKVLSQCIDSLVSKIQSGVVIHFEKIGPDPVLPAETRTMENGDTPYDLEKDPASIPLPVLPGLNSHGSRPTTPSLNWPPGPQVVPTWHSSRKLIYVPRSAQKGFAIGFWPIPEAFWPDLNAPNLPPRTAHPLVKFSCVNSDPLVIENLPFDKYEVEPSPLTQFILARRQPTFCWQVFVPHSSKGLELGYPFGYLKASTNLQTVNMFVMPYNYPVLLPLLDDLFKVHRGKPPVEWRQAFAAYLRTMPPYYAAPLRKALQRMGAPQNLTQNLIPESLDTSLSYSVLNYLKRLKNLAKAEFEKLCSEINSKKLPVPDSIRVAQKSALTKKLFSNELVNEKFLYLHEQIADFSNFVVPLRSGRETRVPQIYRNPFDISRENILDNLARMRRNFLKSSLSLMQLVDEDLTHSMPVSQMGNYQEYLKRAPSPLREIDSTPMRQHMFGNPFKIDKRMMIDEADIDNLGSTSTGAQGRGVKRPQIPTDSISSRPGRQARKPGPLSKDFVYKRRAIETTHEEGDLILPYIDFPQYFEKGLPSPAPFTPPTSPAYIHLDDEENELSIFEEDVNDPEIENFRNGFNAAITNGYKDFVPPQDIPPCEVKRQEPLLPSNGMLEHKETLLPLAKEKLPLANGLTNQSKPDTMDGEAVLHNKDIRSRIFREIRKPGKNFKPILSHLKAVKGPKIVREAILNQVVQEALRFKRHDLVLFVRQYFCS</sequence>
<dbReference type="Pfam" id="PF25462">
    <property type="entry name" value="Beta-barrel_INTS6"/>
    <property type="match status" value="1"/>
</dbReference>
<reference evidence="3" key="1">
    <citation type="submission" date="2023-07" db="EMBL/GenBank/DDBJ databases">
        <title>Chromosome-level genome assembly of Artemia franciscana.</title>
        <authorList>
            <person name="Jo E."/>
        </authorList>
    </citation>
    <scope>NUCLEOTIDE SEQUENCE</scope>
    <source>
        <tissue evidence="3">Whole body</tissue>
    </source>
</reference>